<keyword evidence="3" id="KW-1185">Reference proteome</keyword>
<dbReference type="InterPro" id="IPR040167">
    <property type="entry name" value="TF_CP2-like"/>
</dbReference>
<dbReference type="InterPro" id="IPR007604">
    <property type="entry name" value="CP2"/>
</dbReference>
<feature type="non-terminal residue" evidence="2">
    <location>
        <position position="1"/>
    </location>
</feature>
<evidence type="ECO:0000259" key="1">
    <source>
        <dbReference type="PROSITE" id="PS51968"/>
    </source>
</evidence>
<sequence length="82" mass="9269">APTAISPKTDDALITYLNRGQLYAIDLKEARPEQTDGNTMVTTTISITFHEKSHRQVANNYWKFWLSQQRSTDARAISIGKS</sequence>
<dbReference type="EMBL" id="JAIXMP010000058">
    <property type="protein sequence ID" value="KAI9244579.1"/>
    <property type="molecule type" value="Genomic_DNA"/>
</dbReference>
<comment type="caution">
    <text evidence="2">The sequence shown here is derived from an EMBL/GenBank/DDBJ whole genome shotgun (WGS) entry which is preliminary data.</text>
</comment>
<reference evidence="2" key="2">
    <citation type="submission" date="2023-02" db="EMBL/GenBank/DDBJ databases">
        <authorList>
            <consortium name="DOE Joint Genome Institute"/>
            <person name="Mondo S.J."/>
            <person name="Chang Y."/>
            <person name="Wang Y."/>
            <person name="Ahrendt S."/>
            <person name="Andreopoulos W."/>
            <person name="Barry K."/>
            <person name="Beard J."/>
            <person name="Benny G.L."/>
            <person name="Blankenship S."/>
            <person name="Bonito G."/>
            <person name="Cuomo C."/>
            <person name="Desiro A."/>
            <person name="Gervers K.A."/>
            <person name="Hundley H."/>
            <person name="Kuo A."/>
            <person name="LaButti K."/>
            <person name="Lang B.F."/>
            <person name="Lipzen A."/>
            <person name="O'Donnell K."/>
            <person name="Pangilinan J."/>
            <person name="Reynolds N."/>
            <person name="Sandor L."/>
            <person name="Smith M.W."/>
            <person name="Tsang A."/>
            <person name="Grigoriev I.V."/>
            <person name="Stajich J.E."/>
            <person name="Spatafora J.W."/>
        </authorList>
    </citation>
    <scope>NUCLEOTIDE SEQUENCE</scope>
    <source>
        <strain evidence="2">RSA 2281</strain>
    </source>
</reference>
<dbReference type="GO" id="GO:0001228">
    <property type="term" value="F:DNA-binding transcription activator activity, RNA polymerase II-specific"/>
    <property type="evidence" value="ECO:0007669"/>
    <property type="project" value="TreeGrafter"/>
</dbReference>
<feature type="domain" description="Grh/CP2 DB" evidence="1">
    <location>
        <begin position="1"/>
        <end position="82"/>
    </location>
</feature>
<dbReference type="PROSITE" id="PS51968">
    <property type="entry name" value="GRH_CP2_DB"/>
    <property type="match status" value="1"/>
</dbReference>
<protein>
    <submittedName>
        <fullName evidence="2">CP2 transcription factor</fullName>
    </submittedName>
</protein>
<name>A0AAD5P7D3_9FUNG</name>
<evidence type="ECO:0000313" key="2">
    <source>
        <dbReference type="EMBL" id="KAI9244579.1"/>
    </source>
</evidence>
<dbReference type="GO" id="GO:0000978">
    <property type="term" value="F:RNA polymerase II cis-regulatory region sequence-specific DNA binding"/>
    <property type="evidence" value="ECO:0007669"/>
    <property type="project" value="TreeGrafter"/>
</dbReference>
<dbReference type="GO" id="GO:0005634">
    <property type="term" value="C:nucleus"/>
    <property type="evidence" value="ECO:0007669"/>
    <property type="project" value="TreeGrafter"/>
</dbReference>
<gene>
    <name evidence="2" type="ORF">BDA99DRAFT_448384</name>
</gene>
<dbReference type="Pfam" id="PF04516">
    <property type="entry name" value="CP2"/>
    <property type="match status" value="1"/>
</dbReference>
<proteinExistence type="predicted"/>
<organism evidence="2 3">
    <name type="scientific">Phascolomyces articulosus</name>
    <dbReference type="NCBI Taxonomy" id="60185"/>
    <lineage>
        <taxon>Eukaryota</taxon>
        <taxon>Fungi</taxon>
        <taxon>Fungi incertae sedis</taxon>
        <taxon>Mucoromycota</taxon>
        <taxon>Mucoromycotina</taxon>
        <taxon>Mucoromycetes</taxon>
        <taxon>Mucorales</taxon>
        <taxon>Lichtheimiaceae</taxon>
        <taxon>Phascolomyces</taxon>
    </lineage>
</organism>
<dbReference type="AlphaFoldDB" id="A0AAD5P7D3"/>
<reference evidence="2" key="1">
    <citation type="journal article" date="2022" name="IScience">
        <title>Evolution of zygomycete secretomes and the origins of terrestrial fungal ecologies.</title>
        <authorList>
            <person name="Chang Y."/>
            <person name="Wang Y."/>
            <person name="Mondo S."/>
            <person name="Ahrendt S."/>
            <person name="Andreopoulos W."/>
            <person name="Barry K."/>
            <person name="Beard J."/>
            <person name="Benny G.L."/>
            <person name="Blankenship S."/>
            <person name="Bonito G."/>
            <person name="Cuomo C."/>
            <person name="Desiro A."/>
            <person name="Gervers K.A."/>
            <person name="Hundley H."/>
            <person name="Kuo A."/>
            <person name="LaButti K."/>
            <person name="Lang B.F."/>
            <person name="Lipzen A."/>
            <person name="O'Donnell K."/>
            <person name="Pangilinan J."/>
            <person name="Reynolds N."/>
            <person name="Sandor L."/>
            <person name="Smith M.E."/>
            <person name="Tsang A."/>
            <person name="Grigoriev I.V."/>
            <person name="Stajich J.E."/>
            <person name="Spatafora J.W."/>
        </authorList>
    </citation>
    <scope>NUCLEOTIDE SEQUENCE</scope>
    <source>
        <strain evidence="2">RSA 2281</strain>
    </source>
</reference>
<accession>A0AAD5P7D3</accession>
<dbReference type="Proteomes" id="UP001209540">
    <property type="component" value="Unassembled WGS sequence"/>
</dbReference>
<dbReference type="PANTHER" id="PTHR11037">
    <property type="entry name" value="TRANSCRIPTION FACTOR CP2"/>
    <property type="match status" value="1"/>
</dbReference>
<dbReference type="PANTHER" id="PTHR11037:SF20">
    <property type="entry name" value="PROTEIN GRAINYHEAD"/>
    <property type="match status" value="1"/>
</dbReference>
<evidence type="ECO:0000313" key="3">
    <source>
        <dbReference type="Proteomes" id="UP001209540"/>
    </source>
</evidence>